<comment type="caution">
    <text evidence="2">The sequence shown here is derived from an EMBL/GenBank/DDBJ whole genome shotgun (WGS) entry which is preliminary data.</text>
</comment>
<accession>A0A1S1KE91</accession>
<keyword evidence="3" id="KW-1185">Reference proteome</keyword>
<dbReference type="InterPro" id="IPR054612">
    <property type="entry name" value="Phage_capsid-like_C"/>
</dbReference>
<organism evidence="2 3">
    <name type="scientific">Mycobacterium syngnathidarum</name>
    <dbReference type="NCBI Taxonomy" id="1908205"/>
    <lineage>
        <taxon>Bacteria</taxon>
        <taxon>Bacillati</taxon>
        <taxon>Actinomycetota</taxon>
        <taxon>Actinomycetes</taxon>
        <taxon>Mycobacteriales</taxon>
        <taxon>Mycobacteriaceae</taxon>
        <taxon>Mycobacterium</taxon>
    </lineage>
</organism>
<dbReference type="Proteomes" id="UP000179636">
    <property type="component" value="Unassembled WGS sequence"/>
</dbReference>
<dbReference type="STRING" id="1908205.BKG60_26030"/>
<evidence type="ECO:0000259" key="1">
    <source>
        <dbReference type="Pfam" id="PF05065"/>
    </source>
</evidence>
<evidence type="ECO:0000313" key="3">
    <source>
        <dbReference type="Proteomes" id="UP000179636"/>
    </source>
</evidence>
<protein>
    <recommendedName>
        <fullName evidence="1">Phage capsid-like C-terminal domain-containing protein</fullName>
    </recommendedName>
</protein>
<feature type="domain" description="Phage capsid-like C-terminal" evidence="1">
    <location>
        <begin position="1"/>
        <end position="100"/>
    </location>
</feature>
<name>A0A1Q9W380_9MYCO</name>
<sequence>MAPSTAETLAKIKKAEASNESLIAFDARGELSVLGLPVLTLPSVDEDTLFWGIPSDRVVTVLRKDAKVTRSKDSGFYNDALDVRAITRVGVGFLHEAAVICGYDAV</sequence>
<dbReference type="AlphaFoldDB" id="A0A1Q9W380"/>
<gene>
    <name evidence="2" type="ORF">BKG61_06995</name>
</gene>
<evidence type="ECO:0000313" key="2">
    <source>
        <dbReference type="EMBL" id="OHU05620.1"/>
    </source>
</evidence>
<proteinExistence type="predicted"/>
<dbReference type="SUPFAM" id="SSF56563">
    <property type="entry name" value="Major capsid protein gp5"/>
    <property type="match status" value="1"/>
</dbReference>
<reference evidence="2 3" key="1">
    <citation type="submission" date="2016-10" db="EMBL/GenBank/DDBJ databases">
        <title>Evaluation of Human, Animal and Environmental Mycobacterium chelonae Isolates by Core Genome Phylogenomic Analysis, Targeted Gene Comparison, and Anti-microbial Susceptibility Patterns: A Tale of Mistaken Identities.</title>
        <authorList>
            <person name="Fogelson S.B."/>
            <person name="Camus A.C."/>
            <person name="Lorenz W."/>
            <person name="Vasireddy R."/>
            <person name="Vasireddy S."/>
            <person name="Smith T."/>
            <person name="Brown-Elliott B.A."/>
            <person name="Wallace R.J.Jr."/>
            <person name="Hasan N.A."/>
            <person name="Reischl U."/>
            <person name="Sanchez S."/>
        </authorList>
    </citation>
    <scope>NUCLEOTIDE SEQUENCE [LARGE SCALE GENOMIC DNA]</scope>
    <source>
        <strain evidence="2 3">24999</strain>
    </source>
</reference>
<dbReference type="Pfam" id="PF05065">
    <property type="entry name" value="Phage_capsid"/>
    <property type="match status" value="1"/>
</dbReference>
<accession>A0A1Q9W380</accession>
<dbReference type="EMBL" id="MLHV01000005">
    <property type="protein sequence ID" value="OHU05620.1"/>
    <property type="molecule type" value="Genomic_DNA"/>
</dbReference>